<dbReference type="EMBL" id="CP053697">
    <property type="protein sequence ID" value="QKE62127.2"/>
    <property type="molecule type" value="Genomic_DNA"/>
</dbReference>
<protein>
    <submittedName>
        <fullName evidence="1">Uncharacterized protein</fullName>
    </submittedName>
</protein>
<organism evidence="1 2">
    <name type="scientific">Aquipseudomonas campi</name>
    <dbReference type="NCBI Taxonomy" id="2731681"/>
    <lineage>
        <taxon>Bacteria</taxon>
        <taxon>Pseudomonadati</taxon>
        <taxon>Pseudomonadota</taxon>
        <taxon>Gammaproteobacteria</taxon>
        <taxon>Pseudomonadales</taxon>
        <taxon>Pseudomonadaceae</taxon>
        <taxon>Aquipseudomonas</taxon>
    </lineage>
</organism>
<accession>A0ACD0YC65</accession>
<reference evidence="1" key="1">
    <citation type="submission" date="2020-07" db="EMBL/GenBank/DDBJ databases">
        <title>Nitrate ammonifying Pseudomonas campi sp. nov. isolated from German agricultural grassland.</title>
        <authorList>
            <person name="Timsy T."/>
            <person name="Ulrich A."/>
            <person name="Spanner T."/>
            <person name="Foesel B."/>
            <person name="Kolb S."/>
            <person name="Horn M.A."/>
            <person name="Behrendt U."/>
        </authorList>
    </citation>
    <scope>NUCLEOTIDE SEQUENCE</scope>
    <source>
        <strain evidence="1">S1-A32-2</strain>
    </source>
</reference>
<evidence type="ECO:0000313" key="2">
    <source>
        <dbReference type="Proteomes" id="UP000501379"/>
    </source>
</evidence>
<keyword evidence="2" id="KW-1185">Reference proteome</keyword>
<evidence type="ECO:0000313" key="1">
    <source>
        <dbReference type="EMBL" id="QKE62127.2"/>
    </source>
</evidence>
<gene>
    <name evidence="1" type="ORF">HNE05_01640</name>
</gene>
<sequence length="89" mass="10016">MPYLLLALTMPVAAGSQQTLPEDLVAFIQDYESCEHFSGEEPYDAERRAFLNEQIEQSCTGLEAQRSALSQRYAGQAELLQHLHDHPPL</sequence>
<name>A0ACD0YC65_9GAMM</name>
<dbReference type="Proteomes" id="UP000501379">
    <property type="component" value="Chromosome"/>
</dbReference>
<proteinExistence type="predicted"/>